<evidence type="ECO:0000259" key="3">
    <source>
        <dbReference type="Pfam" id="PF02525"/>
    </source>
</evidence>
<dbReference type="PANTHER" id="PTHR10204:SF34">
    <property type="entry name" value="NAD(P)H DEHYDROGENASE [QUINONE] 1 ISOFORM 1"/>
    <property type="match status" value="1"/>
</dbReference>
<dbReference type="PANTHER" id="PTHR10204">
    <property type="entry name" value="NAD P H OXIDOREDUCTASE-RELATED"/>
    <property type="match status" value="1"/>
</dbReference>
<gene>
    <name evidence="4" type="ORF">FEM41_20450</name>
</gene>
<dbReference type="Proteomes" id="UP000302163">
    <property type="component" value="Chromosome"/>
</dbReference>
<evidence type="ECO:0000313" key="4">
    <source>
        <dbReference type="EMBL" id="QCT21856.1"/>
    </source>
</evidence>
<dbReference type="AlphaFoldDB" id="A0A4P8YNY6"/>
<proteinExistence type="inferred from homology"/>
<dbReference type="GO" id="GO:0003955">
    <property type="term" value="F:NAD(P)H dehydrogenase (quinone) activity"/>
    <property type="evidence" value="ECO:0007669"/>
    <property type="project" value="TreeGrafter"/>
</dbReference>
<reference evidence="4 5" key="1">
    <citation type="submission" date="2019-05" db="EMBL/GenBank/DDBJ databases">
        <title>Complete genome sequence of Izhakiella calystegiae KSNA2, an endophyte isolated from beach morning glory (Calystegia soldanella).</title>
        <authorList>
            <person name="Jiang L."/>
            <person name="Jeong J.C."/>
            <person name="Kim C.Y."/>
            <person name="Kim D.H."/>
            <person name="Kim S.W."/>
            <person name="Lee j."/>
        </authorList>
    </citation>
    <scope>NUCLEOTIDE SEQUENCE [LARGE SCALE GENOMIC DNA]</scope>
    <source>
        <strain evidence="4 5">KSNA2</strain>
    </source>
</reference>
<dbReference type="RefSeq" id="WP_138098012.1">
    <property type="nucleotide sequence ID" value="NZ_CP040428.1"/>
</dbReference>
<dbReference type="OrthoDB" id="9798454at2"/>
<dbReference type="Gene3D" id="3.40.50.360">
    <property type="match status" value="1"/>
</dbReference>
<dbReference type="EMBL" id="CP040428">
    <property type="protein sequence ID" value="QCT21856.1"/>
    <property type="molecule type" value="Genomic_DNA"/>
</dbReference>
<keyword evidence="5" id="KW-1185">Reference proteome</keyword>
<name>A0A4P8YNY6_9ENTR</name>
<organism evidence="4 5">
    <name type="scientific">Jejubacter calystegiae</name>
    <dbReference type="NCBI Taxonomy" id="2579935"/>
    <lineage>
        <taxon>Bacteria</taxon>
        <taxon>Pseudomonadati</taxon>
        <taxon>Pseudomonadota</taxon>
        <taxon>Gammaproteobacteria</taxon>
        <taxon>Enterobacterales</taxon>
        <taxon>Enterobacteriaceae</taxon>
        <taxon>Jejubacter</taxon>
    </lineage>
</organism>
<evidence type="ECO:0000256" key="2">
    <source>
        <dbReference type="ARBA" id="ARBA00023002"/>
    </source>
</evidence>
<feature type="domain" description="Flavodoxin-like fold" evidence="3">
    <location>
        <begin position="1"/>
        <end position="169"/>
    </location>
</feature>
<dbReference type="KEGG" id="izh:FEM41_20450"/>
<dbReference type="GO" id="GO:0005829">
    <property type="term" value="C:cytosol"/>
    <property type="evidence" value="ECO:0007669"/>
    <property type="project" value="TreeGrafter"/>
</dbReference>
<protein>
    <submittedName>
        <fullName evidence="4">NAD(P)H-dependent oxidoreductase</fullName>
    </submittedName>
</protein>
<accession>A0A4P8YNY6</accession>
<dbReference type="SUPFAM" id="SSF52218">
    <property type="entry name" value="Flavoproteins"/>
    <property type="match status" value="1"/>
</dbReference>
<comment type="similarity">
    <text evidence="1">Belongs to the NAD(P)H dehydrogenase (quinone) family.</text>
</comment>
<dbReference type="Pfam" id="PF02525">
    <property type="entry name" value="Flavodoxin_2"/>
    <property type="match status" value="1"/>
</dbReference>
<keyword evidence="2" id="KW-0560">Oxidoreductase</keyword>
<evidence type="ECO:0000313" key="5">
    <source>
        <dbReference type="Proteomes" id="UP000302163"/>
    </source>
</evidence>
<evidence type="ECO:0000256" key="1">
    <source>
        <dbReference type="ARBA" id="ARBA00006252"/>
    </source>
</evidence>
<sequence length="201" mass="22347">MHALIVTAHPHPDSLTHSIAAGVARGITESGPHRAEIANLAQEGFRPEFTREDFAAFNAAGALPEDVRAEQTRIDSADALVLVFPVYWWSMPALMKGWIDRVFSAGWAYEETADGRLIKKLRHLPVHLVAIGAANMKTWEKHRYQEAMKVQIEEGIFNYCGAPVMSSSLLLSPEYPDTNVMLQDAHRLGQKTFNTQQPVAV</sequence>
<dbReference type="InterPro" id="IPR051545">
    <property type="entry name" value="NAD(P)H_dehydrogenase_qn"/>
</dbReference>
<dbReference type="InterPro" id="IPR003680">
    <property type="entry name" value="Flavodoxin_fold"/>
</dbReference>
<dbReference type="InterPro" id="IPR029039">
    <property type="entry name" value="Flavoprotein-like_sf"/>
</dbReference>